<dbReference type="InterPro" id="IPR012675">
    <property type="entry name" value="Beta-grasp_dom_sf"/>
</dbReference>
<dbReference type="GO" id="GO:0016491">
    <property type="term" value="F:oxidoreductase activity"/>
    <property type="evidence" value="ECO:0007669"/>
    <property type="project" value="UniProtKB-KW"/>
</dbReference>
<evidence type="ECO:0000256" key="2">
    <source>
        <dbReference type="ARBA" id="ARBA00022723"/>
    </source>
</evidence>
<dbReference type="PIRSF" id="PIRSF036557">
    <property type="entry name" value="XdhA_RC"/>
    <property type="match status" value="1"/>
</dbReference>
<dbReference type="InterPro" id="IPR036010">
    <property type="entry name" value="2Fe-2S_ferredoxin-like_sf"/>
</dbReference>
<feature type="domain" description="FAD-binding PCMH-type" evidence="6">
    <location>
        <begin position="214"/>
        <end position="387"/>
    </location>
</feature>
<dbReference type="EMBL" id="SNZB01000003">
    <property type="protein sequence ID" value="TDR20663.1"/>
    <property type="molecule type" value="Genomic_DNA"/>
</dbReference>
<dbReference type="Gene3D" id="3.10.20.30">
    <property type="match status" value="1"/>
</dbReference>
<dbReference type="InterPro" id="IPR012175">
    <property type="entry name" value="Xanth_DH_ssu_bac"/>
</dbReference>
<reference evidence="7 8" key="1">
    <citation type="submission" date="2019-03" db="EMBL/GenBank/DDBJ databases">
        <title>Genomic Encyclopedia of Type Strains, Phase IV (KMG-IV): sequencing the most valuable type-strain genomes for metagenomic binning, comparative biology and taxonomic classification.</title>
        <authorList>
            <person name="Goeker M."/>
        </authorList>
    </citation>
    <scope>NUCLEOTIDE SEQUENCE [LARGE SCALE GENOMIC DNA]</scope>
    <source>
        <strain evidence="7 8">DSM 25488</strain>
    </source>
</reference>
<proteinExistence type="predicted"/>
<dbReference type="GO" id="GO:0005506">
    <property type="term" value="F:iron ion binding"/>
    <property type="evidence" value="ECO:0007669"/>
    <property type="project" value="InterPro"/>
</dbReference>
<dbReference type="Gene3D" id="3.30.465.10">
    <property type="match status" value="1"/>
</dbReference>
<dbReference type="Pfam" id="PF00111">
    <property type="entry name" value="Fer2"/>
    <property type="match status" value="1"/>
</dbReference>
<dbReference type="PANTHER" id="PTHR45444:SF3">
    <property type="entry name" value="XANTHINE DEHYDROGENASE"/>
    <property type="match status" value="1"/>
</dbReference>
<dbReference type="PROSITE" id="PS00197">
    <property type="entry name" value="2FE2S_FER_1"/>
    <property type="match status" value="1"/>
</dbReference>
<dbReference type="SMART" id="SM01092">
    <property type="entry name" value="CO_deh_flav_C"/>
    <property type="match status" value="1"/>
</dbReference>
<keyword evidence="1" id="KW-0285">Flavoprotein</keyword>
<sequence length="506" mass="56253">MTSDLNPKWYNNSDQLRDYLVIYINGERHEIRGEQAFMTLSDYLRHEKQLTGTKVVCAEGDCGACTVLMAAVKPGSTTTEIQYQSINACIQFMHGLDCCHVITIEGLPEQSPDKQGNQLHPVQQAMVQAQATQCGFCTPGFVMAAAGMMEVKNKIKKQHARNFLTGNLCRCTGYQSIINAMLDIKHENHSSIKDCYHNPQLHQDLLTHSQTAVRIQHQNNSFDAPLDSISAAQALTSTEHKIFAASTDLGVQFNKGHWQKQRVVSLNLIEELHHCELKDDCARIGARVTLSQLEKALCDVHPEWVAFMHIFASPQIKNNGTLIGNIANGSPIGDNLPFLLAMDARLNIQGPTTGRTVNLNDFYQAYRQMDLAADELITHVEIPNKADDCFLKLYKVSQRRDLDISCVSSALMMRFDQHNQLQAVAIALGGVAATAVRLKTAEQSLLGQHMGDLLQPEHIKATAEMIANQVTPMSDVRGSEAYRKLLVANLYKKFMAELQASHEVKA</sequence>
<evidence type="ECO:0000259" key="6">
    <source>
        <dbReference type="PROSITE" id="PS51387"/>
    </source>
</evidence>
<dbReference type="Pfam" id="PF00941">
    <property type="entry name" value="FAD_binding_5"/>
    <property type="match status" value="1"/>
</dbReference>
<dbReference type="GO" id="GO:0071949">
    <property type="term" value="F:FAD binding"/>
    <property type="evidence" value="ECO:0007669"/>
    <property type="project" value="InterPro"/>
</dbReference>
<protein>
    <submittedName>
        <fullName evidence="7">Xanthine dehydrogenase small subunit</fullName>
    </submittedName>
</protein>
<dbReference type="PANTHER" id="PTHR45444">
    <property type="entry name" value="XANTHINE DEHYDROGENASE"/>
    <property type="match status" value="1"/>
</dbReference>
<accession>A0A4R6XTA4</accession>
<evidence type="ECO:0000256" key="4">
    <source>
        <dbReference type="ARBA" id="ARBA00023002"/>
    </source>
</evidence>
<keyword evidence="2" id="KW-0479">Metal-binding</keyword>
<organism evidence="7 8">
    <name type="scientific">Marinicella litoralis</name>
    <dbReference type="NCBI Taxonomy" id="644220"/>
    <lineage>
        <taxon>Bacteria</taxon>
        <taxon>Pseudomonadati</taxon>
        <taxon>Pseudomonadota</taxon>
        <taxon>Gammaproteobacteria</taxon>
        <taxon>Lysobacterales</taxon>
        <taxon>Marinicellaceae</taxon>
        <taxon>Marinicella</taxon>
    </lineage>
</organism>
<evidence type="ECO:0000256" key="5">
    <source>
        <dbReference type="ARBA" id="ARBA00023004"/>
    </source>
</evidence>
<dbReference type="Pfam" id="PF03450">
    <property type="entry name" value="CO_deh_flav_C"/>
    <property type="match status" value="1"/>
</dbReference>
<dbReference type="Gene3D" id="3.30.390.50">
    <property type="entry name" value="CO dehydrogenase flavoprotein, C-terminal domain"/>
    <property type="match status" value="1"/>
</dbReference>
<dbReference type="InterPro" id="IPR001041">
    <property type="entry name" value="2Fe-2S_ferredoxin-type"/>
</dbReference>
<keyword evidence="3" id="KW-0274">FAD</keyword>
<name>A0A4R6XTA4_9GAMM</name>
<dbReference type="Pfam" id="PF01799">
    <property type="entry name" value="Fer2_2"/>
    <property type="match status" value="1"/>
</dbReference>
<dbReference type="SUPFAM" id="SSF55447">
    <property type="entry name" value="CO dehydrogenase flavoprotein C-terminal domain-like"/>
    <property type="match status" value="1"/>
</dbReference>
<dbReference type="InterPro" id="IPR002346">
    <property type="entry name" value="Mopterin_DH_FAD-bd"/>
</dbReference>
<dbReference type="SUPFAM" id="SSF56176">
    <property type="entry name" value="FAD-binding/transporter-associated domain-like"/>
    <property type="match status" value="1"/>
</dbReference>
<keyword evidence="8" id="KW-1185">Reference proteome</keyword>
<keyword evidence="4" id="KW-0560">Oxidoreductase</keyword>
<dbReference type="PROSITE" id="PS51387">
    <property type="entry name" value="FAD_PCMH"/>
    <property type="match status" value="1"/>
</dbReference>
<evidence type="ECO:0000256" key="1">
    <source>
        <dbReference type="ARBA" id="ARBA00022630"/>
    </source>
</evidence>
<keyword evidence="5" id="KW-0408">Iron</keyword>
<dbReference type="GO" id="GO:0051537">
    <property type="term" value="F:2 iron, 2 sulfur cluster binding"/>
    <property type="evidence" value="ECO:0007669"/>
    <property type="project" value="InterPro"/>
</dbReference>
<dbReference type="OrthoDB" id="9775084at2"/>
<evidence type="ECO:0000256" key="3">
    <source>
        <dbReference type="ARBA" id="ARBA00022827"/>
    </source>
</evidence>
<dbReference type="InterPro" id="IPR016166">
    <property type="entry name" value="FAD-bd_PCMH"/>
</dbReference>
<gene>
    <name evidence="7" type="ORF">C8D91_1639</name>
</gene>
<dbReference type="Gene3D" id="1.10.150.120">
    <property type="entry name" value="[2Fe-2S]-binding domain"/>
    <property type="match status" value="1"/>
</dbReference>
<dbReference type="InterPro" id="IPR016169">
    <property type="entry name" value="FAD-bd_PCMH_sub2"/>
</dbReference>
<dbReference type="SUPFAM" id="SSF47741">
    <property type="entry name" value="CO dehydrogenase ISP C-domain like"/>
    <property type="match status" value="1"/>
</dbReference>
<evidence type="ECO:0000313" key="8">
    <source>
        <dbReference type="Proteomes" id="UP000295724"/>
    </source>
</evidence>
<dbReference type="InterPro" id="IPR036884">
    <property type="entry name" value="2Fe-2S-bd_dom_sf"/>
</dbReference>
<comment type="caution">
    <text evidence="7">The sequence shown here is derived from an EMBL/GenBank/DDBJ whole genome shotgun (WGS) entry which is preliminary data.</text>
</comment>
<evidence type="ECO:0000313" key="7">
    <source>
        <dbReference type="EMBL" id="TDR20663.1"/>
    </source>
</evidence>
<dbReference type="RefSeq" id="WP_099018492.1">
    <property type="nucleotide sequence ID" value="NZ_NIHB01000001.1"/>
</dbReference>
<dbReference type="InterPro" id="IPR016208">
    <property type="entry name" value="Ald_Oxase/xanthine_DH-like"/>
</dbReference>
<dbReference type="InterPro" id="IPR006058">
    <property type="entry name" value="2Fe2S_fd_BS"/>
</dbReference>
<dbReference type="InterPro" id="IPR036318">
    <property type="entry name" value="FAD-bd_PCMH-like_sf"/>
</dbReference>
<dbReference type="Proteomes" id="UP000295724">
    <property type="component" value="Unassembled WGS sequence"/>
</dbReference>
<dbReference type="InterPro" id="IPR005107">
    <property type="entry name" value="CO_DH_flav_C"/>
</dbReference>
<dbReference type="InterPro" id="IPR002888">
    <property type="entry name" value="2Fe-2S-bd"/>
</dbReference>
<dbReference type="InterPro" id="IPR036683">
    <property type="entry name" value="CO_DH_flav_C_dom_sf"/>
</dbReference>
<dbReference type="AlphaFoldDB" id="A0A4R6XTA4"/>
<dbReference type="SUPFAM" id="SSF54292">
    <property type="entry name" value="2Fe-2S ferredoxin-like"/>
    <property type="match status" value="1"/>
</dbReference>